<evidence type="ECO:0000256" key="2">
    <source>
        <dbReference type="ARBA" id="ARBA00004162"/>
    </source>
</evidence>
<evidence type="ECO:0000256" key="1">
    <source>
        <dbReference type="ARBA" id="ARBA00002254"/>
    </source>
</evidence>
<accession>A0A419A329</accession>
<keyword evidence="10" id="KW-0997">Cell inner membrane</keyword>
<keyword evidence="8 10" id="KW-1133">Transmembrane helix</keyword>
<dbReference type="AlphaFoldDB" id="A0A419A329"/>
<keyword evidence="11" id="KW-0966">Cell projection</keyword>
<evidence type="ECO:0000256" key="10">
    <source>
        <dbReference type="RuleBase" id="RU364125"/>
    </source>
</evidence>
<keyword evidence="11" id="KW-0969">Cilium</keyword>
<dbReference type="GO" id="GO:0006935">
    <property type="term" value="P:chemotaxis"/>
    <property type="evidence" value="ECO:0007669"/>
    <property type="project" value="UniProtKB-KW"/>
</dbReference>
<proteinExistence type="inferred from homology"/>
<dbReference type="GO" id="GO:0005886">
    <property type="term" value="C:plasma membrane"/>
    <property type="evidence" value="ECO:0007669"/>
    <property type="project" value="UniProtKB-SubCell"/>
</dbReference>
<keyword evidence="7 10" id="KW-0283">Flagellar rotation</keyword>
<evidence type="ECO:0000313" key="11">
    <source>
        <dbReference type="EMBL" id="RJL07554.1"/>
    </source>
</evidence>
<dbReference type="GO" id="GO:0071973">
    <property type="term" value="P:bacterial-type flagellum-dependent cell motility"/>
    <property type="evidence" value="ECO:0007669"/>
    <property type="project" value="InterPro"/>
</dbReference>
<keyword evidence="11" id="KW-0282">Flagellum</keyword>
<evidence type="ECO:0000256" key="8">
    <source>
        <dbReference type="ARBA" id="ARBA00022989"/>
    </source>
</evidence>
<keyword evidence="12" id="KW-1185">Reference proteome</keyword>
<dbReference type="OrthoDB" id="7619358at2"/>
<evidence type="ECO:0000256" key="7">
    <source>
        <dbReference type="ARBA" id="ARBA00022779"/>
    </source>
</evidence>
<comment type="caution">
    <text evidence="11">The sequence shown here is derived from an EMBL/GenBank/DDBJ whole genome shotgun (WGS) entry which is preliminary data.</text>
</comment>
<reference evidence="11 12" key="1">
    <citation type="submission" date="2018-09" db="EMBL/GenBank/DDBJ databases">
        <title>Paracoccus onubensis nov. sp. a moderate halophilic bacterium isolated from Gruta de las Maravillas (Aracena, Spain).</title>
        <authorList>
            <person name="Jurado V."/>
            <person name="Gutierrez-Patricio S."/>
            <person name="Gonzalez-Pimentel J.L."/>
            <person name="Laiz L."/>
            <person name="Saiz-Jimenez C."/>
        </authorList>
    </citation>
    <scope>NUCLEOTIDE SEQUENCE [LARGE SCALE GENOMIC DNA]</scope>
    <source>
        <strain evidence="11 12">DSM 19484</strain>
    </source>
</reference>
<evidence type="ECO:0000256" key="5">
    <source>
        <dbReference type="ARBA" id="ARBA00022500"/>
    </source>
</evidence>
<keyword evidence="5 10" id="KW-0145">Chemotaxis</keyword>
<dbReference type="GO" id="GO:0009425">
    <property type="term" value="C:bacterial-type flagellum basal body"/>
    <property type="evidence" value="ECO:0007669"/>
    <property type="project" value="InterPro"/>
</dbReference>
<gene>
    <name evidence="11" type="ORF">D3P06_00340</name>
</gene>
<organism evidence="11 12">
    <name type="scientific">Paracoccus aestuarii</name>
    <dbReference type="NCBI Taxonomy" id="453842"/>
    <lineage>
        <taxon>Bacteria</taxon>
        <taxon>Pseudomonadati</taxon>
        <taxon>Pseudomonadota</taxon>
        <taxon>Alphaproteobacteria</taxon>
        <taxon>Rhodobacterales</taxon>
        <taxon>Paracoccaceae</taxon>
        <taxon>Paracoccus</taxon>
    </lineage>
</organism>
<evidence type="ECO:0000256" key="3">
    <source>
        <dbReference type="ARBA" id="ARBA00008281"/>
    </source>
</evidence>
<dbReference type="Proteomes" id="UP000285530">
    <property type="component" value="Unassembled WGS sequence"/>
</dbReference>
<dbReference type="RefSeq" id="WP_119884626.1">
    <property type="nucleotide sequence ID" value="NZ_CP067169.1"/>
</dbReference>
<keyword evidence="9 10" id="KW-0472">Membrane</keyword>
<keyword evidence="6 10" id="KW-0812">Transmembrane</keyword>
<comment type="function">
    <text evidence="1 10">Controls the rotational direction of flagella during chemotaxis.</text>
</comment>
<dbReference type="EMBL" id="QZEV01000001">
    <property type="protein sequence ID" value="RJL07554.1"/>
    <property type="molecule type" value="Genomic_DNA"/>
</dbReference>
<protein>
    <recommendedName>
        <fullName evidence="10">Flagellar protein FliL</fullName>
    </recommendedName>
</protein>
<evidence type="ECO:0000313" key="12">
    <source>
        <dbReference type="Proteomes" id="UP000285530"/>
    </source>
</evidence>
<evidence type="ECO:0000256" key="4">
    <source>
        <dbReference type="ARBA" id="ARBA00022475"/>
    </source>
</evidence>
<comment type="subcellular location">
    <subcellularLocation>
        <location evidence="10">Cell inner membrane</location>
    </subcellularLocation>
    <subcellularLocation>
        <location evidence="2">Cell membrane</location>
        <topology evidence="2">Single-pass membrane protein</topology>
    </subcellularLocation>
</comment>
<name>A0A419A329_9RHOB</name>
<sequence>MTELVAAPEDQAPAKKRRLIPLIVVLGLAGAGFASTYLGLWSPSALLSSPAAPQAASGEQMAVEFIDVPTIEVALPGGRARTLVLTATIETDAAHKATVTHLMPRVLDAFTTFLSNVDPAAYDKRGVLEVIRAELVTRTRFVLGEEPVKDLLITEFRFK</sequence>
<evidence type="ECO:0000256" key="9">
    <source>
        <dbReference type="ARBA" id="ARBA00023136"/>
    </source>
</evidence>
<comment type="similarity">
    <text evidence="3 10">Belongs to the FliL family.</text>
</comment>
<feature type="transmembrane region" description="Helical" evidence="10">
    <location>
        <begin position="19"/>
        <end position="41"/>
    </location>
</feature>
<dbReference type="Pfam" id="PF03748">
    <property type="entry name" value="FliL"/>
    <property type="match status" value="1"/>
</dbReference>
<dbReference type="InterPro" id="IPR005503">
    <property type="entry name" value="FliL"/>
</dbReference>
<keyword evidence="4" id="KW-1003">Cell membrane</keyword>
<evidence type="ECO:0000256" key="6">
    <source>
        <dbReference type="ARBA" id="ARBA00022692"/>
    </source>
</evidence>